<dbReference type="EMBL" id="JAGIXG020000083">
    <property type="protein sequence ID" value="KAI6778080.1"/>
    <property type="molecule type" value="Genomic_DNA"/>
</dbReference>
<dbReference type="OrthoDB" id="4338954at2759"/>
<name>A0A9P9XV87_9HYPO</name>
<reference evidence="1" key="2">
    <citation type="submission" date="2022-07" db="EMBL/GenBank/DDBJ databases">
        <authorList>
            <person name="Goncalves M.F.M."/>
            <person name="Hilario S."/>
            <person name="Van De Peer Y."/>
            <person name="Esteves A.C."/>
            <person name="Alves A."/>
        </authorList>
    </citation>
    <scope>NUCLEOTIDE SEQUENCE</scope>
    <source>
        <strain evidence="1">MUM 19.33</strain>
    </source>
</reference>
<reference evidence="1" key="1">
    <citation type="journal article" date="2021" name="J Fungi (Basel)">
        <title>Genomic and Metabolomic Analyses of the Marine Fungus Emericellopsis cladophorae: Insights into Saltwater Adaptability Mechanisms and Its Biosynthetic Potential.</title>
        <authorList>
            <person name="Goncalves M.F.M."/>
            <person name="Hilario S."/>
            <person name="Van de Peer Y."/>
            <person name="Esteves A.C."/>
            <person name="Alves A."/>
        </authorList>
    </citation>
    <scope>NUCLEOTIDE SEQUENCE</scope>
    <source>
        <strain evidence="1">MUM 19.33</strain>
    </source>
</reference>
<accession>A0A9P9XV87</accession>
<gene>
    <name evidence="1" type="ORF">J7T54_003792</name>
</gene>
<evidence type="ECO:0000313" key="2">
    <source>
        <dbReference type="Proteomes" id="UP001055219"/>
    </source>
</evidence>
<dbReference type="Proteomes" id="UP001055219">
    <property type="component" value="Unassembled WGS sequence"/>
</dbReference>
<protein>
    <submittedName>
        <fullName evidence="1">Uncharacterized protein</fullName>
    </submittedName>
</protein>
<dbReference type="RefSeq" id="XP_051358936.1">
    <property type="nucleotide sequence ID" value="XM_051510137.1"/>
</dbReference>
<organism evidence="1 2">
    <name type="scientific">Emericellopsis cladophorae</name>
    <dbReference type="NCBI Taxonomy" id="2686198"/>
    <lineage>
        <taxon>Eukaryota</taxon>
        <taxon>Fungi</taxon>
        <taxon>Dikarya</taxon>
        <taxon>Ascomycota</taxon>
        <taxon>Pezizomycotina</taxon>
        <taxon>Sordariomycetes</taxon>
        <taxon>Hypocreomycetidae</taxon>
        <taxon>Hypocreales</taxon>
        <taxon>Bionectriaceae</taxon>
        <taxon>Emericellopsis</taxon>
    </lineage>
</organism>
<dbReference type="GeneID" id="75830287"/>
<proteinExistence type="predicted"/>
<keyword evidence="2" id="KW-1185">Reference proteome</keyword>
<dbReference type="AlphaFoldDB" id="A0A9P9XV87"/>
<sequence length="74" mass="8304">MPSRWLTSVAALAVAGYGINAYVVQARDRRLAEAHQAEQVDLERRRQYEALADVYGGRSTLEELEQAVAHYGKK</sequence>
<comment type="caution">
    <text evidence="1">The sequence shown here is derived from an EMBL/GenBank/DDBJ whole genome shotgun (WGS) entry which is preliminary data.</text>
</comment>
<evidence type="ECO:0000313" key="1">
    <source>
        <dbReference type="EMBL" id="KAI6778080.1"/>
    </source>
</evidence>